<gene>
    <name evidence="1" type="ORF">F934_00965</name>
</gene>
<evidence type="ECO:0000313" key="2">
    <source>
        <dbReference type="Proteomes" id="UP000018417"/>
    </source>
</evidence>
<organism evidence="1 2">
    <name type="scientific">Acinetobacter beijerinckii ANC 3835</name>
    <dbReference type="NCBI Taxonomy" id="1217649"/>
    <lineage>
        <taxon>Bacteria</taxon>
        <taxon>Pseudomonadati</taxon>
        <taxon>Pseudomonadota</taxon>
        <taxon>Gammaproteobacteria</taxon>
        <taxon>Moraxellales</taxon>
        <taxon>Moraxellaceae</taxon>
        <taxon>Acinetobacter</taxon>
    </lineage>
</organism>
<comment type="caution">
    <text evidence="1">The sequence shown here is derived from an EMBL/GenBank/DDBJ whole genome shotgun (WGS) entry which is preliminary data.</text>
</comment>
<dbReference type="HOGENOM" id="CLU_1870948_0_0_6"/>
<dbReference type="Proteomes" id="UP000018417">
    <property type="component" value="Unassembled WGS sequence"/>
</dbReference>
<name>N9E6M5_9GAMM</name>
<evidence type="ECO:0000313" key="1">
    <source>
        <dbReference type="EMBL" id="ENW06108.1"/>
    </source>
</evidence>
<accession>N9E6M5</accession>
<sequence length="136" mass="15416">MKNKILFILTTVLFAGCQLTDQQAYQQQEVCKTLTQGYLKIQNQPTYELWKLEHIPTQDQKDTLKLTYKKPNENGVVLAGTLLPTVVLECSLQQQHIVVSLIQATGEPTPVLEVQLPNQTIGKLKNRELIAQTETR</sequence>
<evidence type="ECO:0008006" key="3">
    <source>
        <dbReference type="Google" id="ProtNLM"/>
    </source>
</evidence>
<dbReference type="AlphaFoldDB" id="N9E6M5"/>
<dbReference type="OrthoDB" id="6712715at2"/>
<reference evidence="1 2" key="1">
    <citation type="submission" date="2013-02" db="EMBL/GenBank/DDBJ databases">
        <title>The Genome Sequence of Acinetobacter beijerinckii ANC 3835.</title>
        <authorList>
            <consortium name="The Broad Institute Genome Sequencing Platform"/>
            <consortium name="The Broad Institute Genome Sequencing Center for Infectious Disease"/>
            <person name="Cerqueira G."/>
            <person name="Feldgarden M."/>
            <person name="Courvalin P."/>
            <person name="Perichon B."/>
            <person name="Grillot-Courvalin C."/>
            <person name="Clermont D."/>
            <person name="Rocha E."/>
            <person name="Yoon E.-J."/>
            <person name="Nemec A."/>
            <person name="Walker B."/>
            <person name="Young S.K."/>
            <person name="Zeng Q."/>
            <person name="Gargeya S."/>
            <person name="Fitzgerald M."/>
            <person name="Haas B."/>
            <person name="Abouelleil A."/>
            <person name="Alvarado L."/>
            <person name="Arachchi H.M."/>
            <person name="Berlin A.M."/>
            <person name="Chapman S.B."/>
            <person name="Dewar J."/>
            <person name="Goldberg J."/>
            <person name="Griggs A."/>
            <person name="Gujja S."/>
            <person name="Hansen M."/>
            <person name="Howarth C."/>
            <person name="Imamovic A."/>
            <person name="Larimer J."/>
            <person name="McCowan C."/>
            <person name="Murphy C."/>
            <person name="Neiman D."/>
            <person name="Pearson M."/>
            <person name="Priest M."/>
            <person name="Roberts A."/>
            <person name="Saif S."/>
            <person name="Shea T."/>
            <person name="Sisk P."/>
            <person name="Sykes S."/>
            <person name="Wortman J."/>
            <person name="Nusbaum C."/>
            <person name="Birren B."/>
        </authorList>
    </citation>
    <scope>NUCLEOTIDE SEQUENCE [LARGE SCALE GENOMIC DNA]</scope>
    <source>
        <strain evidence="1 2">ANC 3835</strain>
    </source>
</reference>
<dbReference type="EMBL" id="APQK01000009">
    <property type="protein sequence ID" value="ENW06108.1"/>
    <property type="molecule type" value="Genomic_DNA"/>
</dbReference>
<dbReference type="PROSITE" id="PS51257">
    <property type="entry name" value="PROKAR_LIPOPROTEIN"/>
    <property type="match status" value="1"/>
</dbReference>
<proteinExistence type="predicted"/>
<protein>
    <recommendedName>
        <fullName evidence="3">Lipoprotein</fullName>
    </recommendedName>
</protein>
<dbReference type="RefSeq" id="WP_005052716.1">
    <property type="nucleotide sequence ID" value="NZ_KB849758.1"/>
</dbReference>